<gene>
    <name evidence="1" type="ORF">SH601_05470</name>
</gene>
<dbReference type="EMBL" id="JAWZSR010000002">
    <property type="protein sequence ID" value="MDX8045434.1"/>
    <property type="molecule type" value="Genomic_DNA"/>
</dbReference>
<sequence length="246" mass="28169">MTLIFEGAHVLNNAIVCTSDSKVVKYKDFSGNGVNGKPISLPSRNNKIVKLTDRVLYRSGGIKEWGQWLLKELSGRVKETDNLDDCLRHAKKIHQQLINKKDPSWHKYLDDERGLVVSLVGFDKKGKASLGMFQKGQWTKYNHESKWSCTGVAPSDDVMPYVNRLNRIEEPGIHYMFAEFWQAHRDMANNNPKTISNDMNVHIIKNVNGAMNYINFHLEDVNDEEMALGFYQALINVEKQITEQIS</sequence>
<keyword evidence="2" id="KW-1185">Reference proteome</keyword>
<name>A0ACC6M397_9BACI</name>
<accession>A0ACC6M397</accession>
<organism evidence="1 2">
    <name type="scientific">Gracilibacillus pellucidus</name>
    <dbReference type="NCBI Taxonomy" id="3095368"/>
    <lineage>
        <taxon>Bacteria</taxon>
        <taxon>Bacillati</taxon>
        <taxon>Bacillota</taxon>
        <taxon>Bacilli</taxon>
        <taxon>Bacillales</taxon>
        <taxon>Bacillaceae</taxon>
        <taxon>Gracilibacillus</taxon>
    </lineage>
</organism>
<comment type="caution">
    <text evidence="1">The sequence shown here is derived from an EMBL/GenBank/DDBJ whole genome shotgun (WGS) entry which is preliminary data.</text>
</comment>
<dbReference type="Proteomes" id="UP001277972">
    <property type="component" value="Unassembled WGS sequence"/>
</dbReference>
<protein>
    <submittedName>
        <fullName evidence="1">Uncharacterized protein</fullName>
    </submittedName>
</protein>
<reference evidence="1" key="1">
    <citation type="submission" date="2023-11" db="EMBL/GenBank/DDBJ databases">
        <title>Gracilibacillus pellucida a moderately halophilic bacterium isolated from saline soil in Xinjiang province.</title>
        <authorList>
            <person name="Zhang Z."/>
            <person name="Tan F."/>
            <person name="Wang Y."/>
            <person name="Xia M."/>
        </authorList>
    </citation>
    <scope>NUCLEOTIDE SEQUENCE</scope>
    <source>
        <strain evidence="1">S3-1-1</strain>
    </source>
</reference>
<evidence type="ECO:0000313" key="1">
    <source>
        <dbReference type="EMBL" id="MDX8045434.1"/>
    </source>
</evidence>
<proteinExistence type="predicted"/>
<evidence type="ECO:0000313" key="2">
    <source>
        <dbReference type="Proteomes" id="UP001277972"/>
    </source>
</evidence>